<evidence type="ECO:0000256" key="1">
    <source>
        <dbReference type="SAM" id="MobiDB-lite"/>
    </source>
</evidence>
<feature type="transmembrane region" description="Helical" evidence="2">
    <location>
        <begin position="25"/>
        <end position="45"/>
    </location>
</feature>
<feature type="transmembrane region" description="Helical" evidence="2">
    <location>
        <begin position="880"/>
        <end position="899"/>
    </location>
</feature>
<feature type="transmembrane region" description="Helical" evidence="2">
    <location>
        <begin position="321"/>
        <end position="338"/>
    </location>
</feature>
<dbReference type="InterPro" id="IPR019286">
    <property type="entry name" value="DUF2339_TM"/>
</dbReference>
<dbReference type="OrthoDB" id="207428at2"/>
<dbReference type="Proteomes" id="UP000431684">
    <property type="component" value="Unassembled WGS sequence"/>
</dbReference>
<comment type="caution">
    <text evidence="3">The sequence shown here is derived from an EMBL/GenBank/DDBJ whole genome shotgun (WGS) entry which is preliminary data.</text>
</comment>
<dbReference type="RefSeq" id="WP_155708022.1">
    <property type="nucleotide sequence ID" value="NZ_BMWU01000005.1"/>
</dbReference>
<keyword evidence="4" id="KW-1185">Reference proteome</keyword>
<feature type="transmembrane region" description="Helical" evidence="2">
    <location>
        <begin position="294"/>
        <end position="315"/>
    </location>
</feature>
<feature type="transmembrane region" description="Helical" evidence="2">
    <location>
        <begin position="57"/>
        <end position="75"/>
    </location>
</feature>
<sequence length="951" mass="101867">MPDTEPGPGQRALKAALRWLVTGNLVAKLGLVILFIGISFLLKYVAVRIDIPVELRIAAITAADIALLAWGWRIRTTRRGIGLPVQGTALAILMLVVFGMYRMVGLIPGGAALALLVVLTMFTCLLAVLQNAVWLALFGISGGFLAPVLTSSGTGSHIALFSYYAVLNAGILAIALKRSWRALNVAGLAFTAVIGIAWAVQRYTPENYFSVQCFLLLFFVFFTAISIIFALRQAGGANRYVDGVLVYGTPLLGAALQWALVGDRPFGAAFSALGGGVFYAALALALWRRRGDKLRLLVESFLAMGVVLGTLAVPLALDGRWTSAAWAVEGAALTWLGLRHGRAGTWRFGLLVQLGAWFAFLLAAGTVASGTAAEARLWLGFLVLAGSSGLASRLFSRAEGVAPGTTFDTLGVMLLCVATAWLLAGTWTEIVLRTDGVVRGNLLAGTALLLGAALSVMAARAGWRGARGLGLMVQLLAGATLLVEIAGTWQWSWQAVRDGRPVIGVVLVTAAAFFTAWQMGHTRETAARRGAPAMFAWAALWWFGPLLDTGAAHVAGWTGMAPHGRLLPFLDLWPAYALCLAVSSVLLAWAAPRLRWRSLRWLSAPCWAGLGVATIEMLLELHAGHLPFVKDWIALAALLAAGEYLLHRWPRNGWHIGREALLAVHTVRCAGPWMMIWPLGFLLIGQWLTGDPGQRDLLAQAGWETTGSWARFVPLWVQMAVACWLLYRVRAGGWPVKPVPEWYGKALLPLAAAWTVFHVLVWNLTQDGAMAPLPYLPLANPLDLSTGFAAVLVVMLCRGEPGITLPRSWAPRLPWIAAAAAFAWVNLIVLRSASHWLDLPYRADDLFASRAVQAAFSLVWSATALILMRRAVGRLQRGPWLAGAAMLGLVVAKLFLVDLAASGSMARIVSFVGVGLLMLAIGYLAPYPAPPRQEPPVRGGSTSASKSGGTA</sequence>
<feature type="transmembrane region" description="Helical" evidence="2">
    <location>
        <begin position="572"/>
        <end position="589"/>
    </location>
</feature>
<feature type="transmembrane region" description="Helical" evidence="2">
    <location>
        <begin position="183"/>
        <end position="203"/>
    </location>
</feature>
<evidence type="ECO:0000313" key="4">
    <source>
        <dbReference type="Proteomes" id="UP000431684"/>
    </source>
</evidence>
<feature type="transmembrane region" description="Helical" evidence="2">
    <location>
        <begin position="440"/>
        <end position="459"/>
    </location>
</feature>
<feature type="transmembrane region" description="Helical" evidence="2">
    <location>
        <begin position="243"/>
        <end position="260"/>
    </location>
</feature>
<evidence type="ECO:0000256" key="2">
    <source>
        <dbReference type="SAM" id="Phobius"/>
    </source>
</evidence>
<keyword evidence="2" id="KW-0812">Transmembrane</keyword>
<feature type="transmembrane region" description="Helical" evidence="2">
    <location>
        <begin position="157"/>
        <end position="176"/>
    </location>
</feature>
<feature type="transmembrane region" description="Helical" evidence="2">
    <location>
        <begin position="777"/>
        <end position="797"/>
    </location>
</feature>
<dbReference type="PANTHER" id="PTHR38434">
    <property type="entry name" value="BLL2549 PROTEIN"/>
    <property type="match status" value="1"/>
</dbReference>
<feature type="transmembrane region" description="Helical" evidence="2">
    <location>
        <begin position="601"/>
        <end position="619"/>
    </location>
</feature>
<dbReference type="AlphaFoldDB" id="A0A6I3XH61"/>
<proteinExistence type="predicted"/>
<feature type="transmembrane region" description="Helical" evidence="2">
    <location>
        <begin position="747"/>
        <end position="765"/>
    </location>
</feature>
<feature type="transmembrane region" description="Helical" evidence="2">
    <location>
        <begin position="471"/>
        <end position="489"/>
    </location>
</feature>
<feature type="transmembrane region" description="Helical" evidence="2">
    <location>
        <begin position="407"/>
        <end position="428"/>
    </location>
</feature>
<name>A0A6I3XH61_9BURK</name>
<feature type="transmembrane region" description="Helical" evidence="2">
    <location>
        <begin position="809"/>
        <end position="830"/>
    </location>
</feature>
<dbReference type="PANTHER" id="PTHR38434:SF1">
    <property type="entry name" value="BLL2549 PROTEIN"/>
    <property type="match status" value="1"/>
</dbReference>
<feature type="transmembrane region" description="Helical" evidence="2">
    <location>
        <begin position="209"/>
        <end position="231"/>
    </location>
</feature>
<feature type="transmembrane region" description="Helical" evidence="2">
    <location>
        <begin position="905"/>
        <end position="925"/>
    </location>
</feature>
<organism evidence="3 4">
    <name type="scientific">Pseudoduganella dura</name>
    <dbReference type="NCBI Taxonomy" id="321982"/>
    <lineage>
        <taxon>Bacteria</taxon>
        <taxon>Pseudomonadati</taxon>
        <taxon>Pseudomonadota</taxon>
        <taxon>Betaproteobacteria</taxon>
        <taxon>Burkholderiales</taxon>
        <taxon>Oxalobacteraceae</taxon>
        <taxon>Telluria group</taxon>
        <taxon>Pseudoduganella</taxon>
    </lineage>
</organism>
<protein>
    <submittedName>
        <fullName evidence="3">DUF2339 domain-containing protein</fullName>
    </submittedName>
</protein>
<feature type="transmembrane region" description="Helical" evidence="2">
    <location>
        <begin position="625"/>
        <end position="646"/>
    </location>
</feature>
<feature type="transmembrane region" description="Helical" evidence="2">
    <location>
        <begin position="708"/>
        <end position="727"/>
    </location>
</feature>
<accession>A0A6I3XH61</accession>
<feature type="compositionally biased region" description="Low complexity" evidence="1">
    <location>
        <begin position="939"/>
        <end position="951"/>
    </location>
</feature>
<feature type="transmembrane region" description="Helical" evidence="2">
    <location>
        <begin position="266"/>
        <end position="287"/>
    </location>
</feature>
<feature type="transmembrane region" description="Helical" evidence="2">
    <location>
        <begin position="667"/>
        <end position="688"/>
    </location>
</feature>
<feature type="transmembrane region" description="Helical" evidence="2">
    <location>
        <begin position="531"/>
        <end position="552"/>
    </location>
</feature>
<dbReference type="EMBL" id="WNWM01000002">
    <property type="protein sequence ID" value="MUI12018.1"/>
    <property type="molecule type" value="Genomic_DNA"/>
</dbReference>
<feature type="transmembrane region" description="Helical" evidence="2">
    <location>
        <begin position="850"/>
        <end position="868"/>
    </location>
</feature>
<feature type="region of interest" description="Disordered" evidence="1">
    <location>
        <begin position="931"/>
        <end position="951"/>
    </location>
</feature>
<feature type="transmembrane region" description="Helical" evidence="2">
    <location>
        <begin position="81"/>
        <end position="101"/>
    </location>
</feature>
<reference evidence="3 4" key="1">
    <citation type="submission" date="2019-11" db="EMBL/GenBank/DDBJ databases">
        <title>Draft Genome Sequences of Six Type Strains of the Genus Massilia.</title>
        <authorList>
            <person name="Miess H."/>
            <person name="Frediansyah A."/>
            <person name="Goeker M."/>
            <person name="Gross H."/>
        </authorList>
    </citation>
    <scope>NUCLEOTIDE SEQUENCE [LARGE SCALE GENOMIC DNA]</scope>
    <source>
        <strain evidence="3 4">DSM 17513</strain>
    </source>
</reference>
<evidence type="ECO:0000313" key="3">
    <source>
        <dbReference type="EMBL" id="MUI12018.1"/>
    </source>
</evidence>
<dbReference type="Pfam" id="PF10101">
    <property type="entry name" value="DUF2339"/>
    <property type="match status" value="2"/>
</dbReference>
<dbReference type="InterPro" id="IPR014600">
    <property type="entry name" value="UCP035905_mem"/>
</dbReference>
<gene>
    <name evidence="3" type="ORF">GJV26_05935</name>
</gene>
<keyword evidence="2" id="KW-0472">Membrane</keyword>
<dbReference type="PIRSF" id="PIRSF035905">
    <property type="entry name" value="UCP035905_mp"/>
    <property type="match status" value="1"/>
</dbReference>
<feature type="transmembrane region" description="Helical" evidence="2">
    <location>
        <begin position="501"/>
        <end position="519"/>
    </location>
</feature>
<feature type="transmembrane region" description="Helical" evidence="2">
    <location>
        <begin position="113"/>
        <end position="137"/>
    </location>
</feature>
<keyword evidence="2" id="KW-1133">Transmembrane helix</keyword>
<feature type="transmembrane region" description="Helical" evidence="2">
    <location>
        <begin position="350"/>
        <end position="371"/>
    </location>
</feature>
<feature type="transmembrane region" description="Helical" evidence="2">
    <location>
        <begin position="377"/>
        <end position="395"/>
    </location>
</feature>